<dbReference type="EMBL" id="JANCLT010000007">
    <property type="protein sequence ID" value="MCP8969674.1"/>
    <property type="molecule type" value="Genomic_DNA"/>
</dbReference>
<feature type="transmembrane region" description="Helical" evidence="6">
    <location>
        <begin position="52"/>
        <end position="72"/>
    </location>
</feature>
<dbReference type="Proteomes" id="UP001156102">
    <property type="component" value="Unassembled WGS sequence"/>
</dbReference>
<evidence type="ECO:0000256" key="5">
    <source>
        <dbReference type="ARBA" id="ARBA00023136"/>
    </source>
</evidence>
<feature type="transmembrane region" description="Helical" evidence="6">
    <location>
        <begin position="220"/>
        <end position="243"/>
    </location>
</feature>
<keyword evidence="4 6" id="KW-1133">Transmembrane helix</keyword>
<keyword evidence="5 6" id="KW-0472">Membrane</keyword>
<feature type="transmembrane region" description="Helical" evidence="6">
    <location>
        <begin position="298"/>
        <end position="316"/>
    </location>
</feature>
<feature type="transmembrane region" description="Helical" evidence="6">
    <location>
        <begin position="25"/>
        <end position="46"/>
    </location>
</feature>
<reference evidence="7" key="1">
    <citation type="submission" date="2022-07" db="EMBL/GenBank/DDBJ databases">
        <authorList>
            <person name="Li W.-J."/>
            <person name="Deng Q.-Q."/>
        </authorList>
    </citation>
    <scope>NUCLEOTIDE SEQUENCE</scope>
    <source>
        <strain evidence="7">SYSU M60031</strain>
    </source>
</reference>
<dbReference type="Pfam" id="PF02653">
    <property type="entry name" value="BPD_transp_2"/>
    <property type="match status" value="1"/>
</dbReference>
<evidence type="ECO:0000256" key="6">
    <source>
        <dbReference type="SAM" id="Phobius"/>
    </source>
</evidence>
<evidence type="ECO:0000313" key="7">
    <source>
        <dbReference type="EMBL" id="MCP8969674.1"/>
    </source>
</evidence>
<sequence length="321" mass="33979">MQEVNVKPQEVKVQAMPLGPIIRRYALPVVILVLIVLNSIITNNFFATETLWNILLHVSTTALVATGMTLVIATGGIDLSVGAVMALAAVVSTFLLNQNIIITIITTLAICACIGLFNGLIVSYVGVQPIIITLAVMIAGRGVAQILTDGYLVSFNNPAFEAIGKAKVASIPVPVIFMFAAAVLVYIVVRYMTFGRYVEAIGDNEQAAHLAGVKVKRIKIAVYMLSAAFAALAGMIETARLAAADATRIGELIEMDAIAAVVVGGTLMTGGKPKIWGTILGAILMGIITATFNMNNIPYSYSLVIKAAIIVGAIYLQRENK</sequence>
<dbReference type="RefSeq" id="WP_254759596.1">
    <property type="nucleotide sequence ID" value="NZ_JANCLT010000007.1"/>
</dbReference>
<evidence type="ECO:0000256" key="3">
    <source>
        <dbReference type="ARBA" id="ARBA00022692"/>
    </source>
</evidence>
<keyword evidence="3 6" id="KW-0812">Transmembrane</keyword>
<evidence type="ECO:0000256" key="1">
    <source>
        <dbReference type="ARBA" id="ARBA00004651"/>
    </source>
</evidence>
<evidence type="ECO:0000313" key="8">
    <source>
        <dbReference type="Proteomes" id="UP001156102"/>
    </source>
</evidence>
<dbReference type="GO" id="GO:0022857">
    <property type="term" value="F:transmembrane transporter activity"/>
    <property type="evidence" value="ECO:0007669"/>
    <property type="project" value="InterPro"/>
</dbReference>
<feature type="transmembrane region" description="Helical" evidence="6">
    <location>
        <begin position="168"/>
        <end position="189"/>
    </location>
</feature>
<dbReference type="InterPro" id="IPR001851">
    <property type="entry name" value="ABC_transp_permease"/>
</dbReference>
<feature type="transmembrane region" description="Helical" evidence="6">
    <location>
        <begin position="102"/>
        <end position="122"/>
    </location>
</feature>
<accession>A0AA41X665</accession>
<comment type="caution">
    <text evidence="7">The sequence shown here is derived from an EMBL/GenBank/DDBJ whole genome shotgun (WGS) entry which is preliminary data.</text>
</comment>
<proteinExistence type="predicted"/>
<gene>
    <name evidence="7" type="ORF">NK662_14175</name>
</gene>
<dbReference type="CDD" id="cd06579">
    <property type="entry name" value="TM_PBP1_transp_AraH_like"/>
    <property type="match status" value="1"/>
</dbReference>
<evidence type="ECO:0000256" key="2">
    <source>
        <dbReference type="ARBA" id="ARBA00022475"/>
    </source>
</evidence>
<dbReference type="GO" id="GO:0005886">
    <property type="term" value="C:plasma membrane"/>
    <property type="evidence" value="ECO:0007669"/>
    <property type="project" value="UniProtKB-SubCell"/>
</dbReference>
<comment type="subcellular location">
    <subcellularLocation>
        <location evidence="1">Cell membrane</location>
        <topology evidence="1">Multi-pass membrane protein</topology>
    </subcellularLocation>
</comment>
<evidence type="ECO:0000256" key="4">
    <source>
        <dbReference type="ARBA" id="ARBA00022989"/>
    </source>
</evidence>
<feature type="transmembrane region" description="Helical" evidence="6">
    <location>
        <begin position="129"/>
        <end position="148"/>
    </location>
</feature>
<name>A0AA41X665_9BACI</name>
<protein>
    <submittedName>
        <fullName evidence="7">ABC transporter permease</fullName>
    </submittedName>
</protein>
<organism evidence="7 8">
    <name type="scientific">Ectobacillus ponti</name>
    <dbReference type="NCBI Taxonomy" id="2961894"/>
    <lineage>
        <taxon>Bacteria</taxon>
        <taxon>Bacillati</taxon>
        <taxon>Bacillota</taxon>
        <taxon>Bacilli</taxon>
        <taxon>Bacillales</taxon>
        <taxon>Bacillaceae</taxon>
        <taxon>Ectobacillus</taxon>
    </lineage>
</organism>
<dbReference type="PANTHER" id="PTHR32196">
    <property type="entry name" value="ABC TRANSPORTER PERMEASE PROTEIN YPHD-RELATED-RELATED"/>
    <property type="match status" value="1"/>
</dbReference>
<feature type="transmembrane region" description="Helical" evidence="6">
    <location>
        <begin position="275"/>
        <end position="292"/>
    </location>
</feature>
<dbReference type="AlphaFoldDB" id="A0AA41X665"/>
<keyword evidence="2" id="KW-1003">Cell membrane</keyword>
<dbReference type="PANTHER" id="PTHR32196:SF19">
    <property type="entry name" value="GALACTOFURANOSE TRANSPORTER PERMEASE PROTEIN YTFT"/>
    <property type="match status" value="1"/>
</dbReference>
<keyword evidence="8" id="KW-1185">Reference proteome</keyword>